<dbReference type="RefSeq" id="WP_171906853.1">
    <property type="nucleotide sequence ID" value="NZ_FNUC01000003.1"/>
</dbReference>
<evidence type="ECO:0000313" key="2">
    <source>
        <dbReference type="Proteomes" id="UP000181980"/>
    </source>
</evidence>
<proteinExistence type="predicted"/>
<dbReference type="AlphaFoldDB" id="A0A1H5MYZ4"/>
<dbReference type="STRING" id="561176.SAMN04488561_3548"/>
<sequence>MLRRDTEYVLLWNAQAHCWLARPVERDGDRLRPVGVAAAVALPEWDGRFGEAGSDE</sequence>
<protein>
    <submittedName>
        <fullName evidence="1">Uncharacterized protein</fullName>
    </submittedName>
</protein>
<keyword evidence="2" id="KW-1185">Reference proteome</keyword>
<gene>
    <name evidence="1" type="ORF">SAMN04488561_3548</name>
</gene>
<name>A0A1H5MYZ4_9ACTN</name>
<reference evidence="2" key="1">
    <citation type="submission" date="2016-10" db="EMBL/GenBank/DDBJ databases">
        <authorList>
            <person name="Varghese N."/>
            <person name="Submissions S."/>
        </authorList>
    </citation>
    <scope>NUCLEOTIDE SEQUENCE [LARGE SCALE GENOMIC DNA]</scope>
    <source>
        <strain evidence="2">DSM 45237</strain>
    </source>
</reference>
<accession>A0A1H5MYZ4</accession>
<dbReference type="Proteomes" id="UP000181980">
    <property type="component" value="Unassembled WGS sequence"/>
</dbReference>
<evidence type="ECO:0000313" key="1">
    <source>
        <dbReference type="EMBL" id="SEE94400.1"/>
    </source>
</evidence>
<dbReference type="EMBL" id="FNUC01000003">
    <property type="protein sequence ID" value="SEE94400.1"/>
    <property type="molecule type" value="Genomic_DNA"/>
</dbReference>
<organism evidence="1 2">
    <name type="scientific">Jiangella alba</name>
    <dbReference type="NCBI Taxonomy" id="561176"/>
    <lineage>
        <taxon>Bacteria</taxon>
        <taxon>Bacillati</taxon>
        <taxon>Actinomycetota</taxon>
        <taxon>Actinomycetes</taxon>
        <taxon>Jiangellales</taxon>
        <taxon>Jiangellaceae</taxon>
        <taxon>Jiangella</taxon>
    </lineage>
</organism>